<dbReference type="EMBL" id="LAZR01000035">
    <property type="protein sequence ID" value="KKO01418.1"/>
    <property type="molecule type" value="Genomic_DNA"/>
</dbReference>
<name>A0A0F9VNE7_9ZZZZ</name>
<sequence length="146" mass="16573">MSWVIVGLVAAVLISTLQKLLPRGRELHLHRLREEARKYGFIVERQAANERDPALARCVGYRLALNRCALEQEFSFRRNEHGWEKRHGADVDEEIESLLVQLPTSVAGIDRQSFSVLVHWIEPADIGAVEVLYASLKPLHQMPVGL</sequence>
<accession>A0A0F9VNE7</accession>
<proteinExistence type="predicted"/>
<dbReference type="AlphaFoldDB" id="A0A0F9VNE7"/>
<gene>
    <name evidence="1" type="ORF">LCGC14_0116290</name>
</gene>
<protein>
    <submittedName>
        <fullName evidence="1">Uncharacterized protein</fullName>
    </submittedName>
</protein>
<organism evidence="1">
    <name type="scientific">marine sediment metagenome</name>
    <dbReference type="NCBI Taxonomy" id="412755"/>
    <lineage>
        <taxon>unclassified sequences</taxon>
        <taxon>metagenomes</taxon>
        <taxon>ecological metagenomes</taxon>
    </lineage>
</organism>
<reference evidence="1" key="1">
    <citation type="journal article" date="2015" name="Nature">
        <title>Complex archaea that bridge the gap between prokaryotes and eukaryotes.</title>
        <authorList>
            <person name="Spang A."/>
            <person name="Saw J.H."/>
            <person name="Jorgensen S.L."/>
            <person name="Zaremba-Niedzwiedzka K."/>
            <person name="Martijn J."/>
            <person name="Lind A.E."/>
            <person name="van Eijk R."/>
            <person name="Schleper C."/>
            <person name="Guy L."/>
            <person name="Ettema T.J."/>
        </authorList>
    </citation>
    <scope>NUCLEOTIDE SEQUENCE</scope>
</reference>
<evidence type="ECO:0000313" key="1">
    <source>
        <dbReference type="EMBL" id="KKO01418.1"/>
    </source>
</evidence>
<comment type="caution">
    <text evidence="1">The sequence shown here is derived from an EMBL/GenBank/DDBJ whole genome shotgun (WGS) entry which is preliminary data.</text>
</comment>